<sequence>AHIRINPKKFTDAYSSHPKGDADIFIPGTRARNRCLNGDLAYIKIEPLVKWRVYDSFLTKKVEEWASEHHDRTNSNCPYVSLGDFIHHDPEGFSELFKDYRRVISKNLDSFRDPPIPEDFLNNLSWWQIFQRVGKVVGMAKQLNPRIGMGYLRPQFVTMSKSKESSQGSEELQTPDTETKATSTHWNSALFIPIDPRMPRVFIPKSNCPPDFVRQPETFKFVRFVAVISHWPEDSVFAKGNLIRQFDEASHSFIAYETERILVNAGFAYGLNQCMRFPDHVESHVTKQLIPSITPEVLRKEISYRRDFRSECVFTIDPRTARDLDDALHIKCLSQEDIRREADLGFTDVAYEVGVHIADVSYYVRPGDPVDCEAENRATSIYLIQLCVPMLPRQLCEDLCSLHPGSDKLTFSVVFRLTSDGHIVSKWIGRAVINSRAKLSYEDAQAFIDEPERDWKASDLKDLKSDTDVNEICRCVNMLNELAVKIRSRRFHGGALQLNQVKPTFTLSEETGEPIGLAPFIVRPANRLVEEWMLAANEAVAVLLSKNLPRTALLRRHPPPTVKQLKEARTILDFCGIDVDVSSARSIQDSLNKLAGSPEGIIWQHSDDLASLCASMMGCSVDPNLTPSKCTSSSQKAELEQSRNLSKESHLLATLNVLTKCMNLAEYFCLGQPNGIDDNGNSRYSSFLGHYALNISHYTHFTSPIRRYADLIVHRQLAQILATKASMMNLDEVASSYRATSKSKFLHKPDNLARIADVCNARKLNSRKASEDSVELFFTVFVKDCGPLVEACSVINILDRAFDVLILSTGLVRRVYLNKLDLVGWEYEKLEGSGKKGITGVGVLHLQWKVHPLESSEKNGEKEESSFDVPTDPAILESVVAPPCNCFQQEIHLFDLVRCSVSIEGLNKLEDGTPVVAVSNNDADTLNSSKLDESSSTLETSLSKPQQSGGEISDQTLNLRPLTGRICYTSPTSAFVINPSDGNKIFIYSKALNRALPNDIVAVKLKNPGSWRVRAFLEASDDSRSSSRLTNTSPIIPAEAEEELIDESSEEIGSESLSTLSFPSFQLSLERGGSSVNSFKTIPFPSVREVLQTTPSLLPRLFPGMSSLYALEEQKPMTPLPSPHLLRTGRVVGVLSEDSASRRLVGRLVFESAMVMPSAFAEAESVDEFARPQQGVVEGSDGLPISVPAVNCFFVPEKPNFPRIKVLPSSVPNDVCPSTDLWENPHKAEGVRYICKIEDWPAFSSCPKGSLCGHIGNLHEIEPATQEILLSHGIHEDDFTEEMLKDLPVSEEDFKIPNYEYLRRKDFRSHCVVSIDPSTAKDMDDALHVRMCTKDTIEVGVHIADVSYFVRPFSALDREAANRTTSTYLVQRVIPMLPAILSERLCSLNPGVDRLAFSVIFKVDRNANVSPILLKLITSPLVN</sequence>
<dbReference type="InterPro" id="IPR050180">
    <property type="entry name" value="RNR_Ribonuclease"/>
</dbReference>
<evidence type="ECO:0000259" key="2">
    <source>
        <dbReference type="SMART" id="SM00955"/>
    </source>
</evidence>
<dbReference type="EMBL" id="UZAE01001122">
    <property type="protein sequence ID" value="VDN98198.1"/>
    <property type="molecule type" value="Genomic_DNA"/>
</dbReference>
<dbReference type="GO" id="GO:0000175">
    <property type="term" value="F:3'-5'-RNA exonuclease activity"/>
    <property type="evidence" value="ECO:0007669"/>
    <property type="project" value="TreeGrafter"/>
</dbReference>
<dbReference type="SUPFAM" id="SSF50249">
    <property type="entry name" value="Nucleic acid-binding proteins"/>
    <property type="match status" value="4"/>
</dbReference>
<dbReference type="InterPro" id="IPR001900">
    <property type="entry name" value="RNase_II/R"/>
</dbReference>
<proteinExistence type="predicted"/>
<evidence type="ECO:0000313" key="4">
    <source>
        <dbReference type="Proteomes" id="UP000278807"/>
    </source>
</evidence>
<evidence type="ECO:0000313" key="3">
    <source>
        <dbReference type="EMBL" id="VDN98198.1"/>
    </source>
</evidence>
<dbReference type="Proteomes" id="UP000278807">
    <property type="component" value="Unassembled WGS sequence"/>
</dbReference>
<dbReference type="Pfam" id="PF17877">
    <property type="entry name" value="Dis3l2_C_term"/>
    <property type="match status" value="1"/>
</dbReference>
<dbReference type="Gene3D" id="2.40.50.140">
    <property type="entry name" value="Nucleic acid-binding proteins"/>
    <property type="match status" value="1"/>
</dbReference>
<dbReference type="GO" id="GO:0003723">
    <property type="term" value="F:RNA binding"/>
    <property type="evidence" value="ECO:0007669"/>
    <property type="project" value="InterPro"/>
</dbReference>
<reference evidence="5" key="1">
    <citation type="submission" date="2017-02" db="UniProtKB">
        <authorList>
            <consortium name="WormBaseParasite"/>
        </authorList>
    </citation>
    <scope>IDENTIFICATION</scope>
</reference>
<dbReference type="InterPro" id="IPR041093">
    <property type="entry name" value="Dis3l2-like_C"/>
</dbReference>
<dbReference type="Gene3D" id="2.40.50.700">
    <property type="match status" value="2"/>
</dbReference>
<accession>A0A0R3T5K2</accession>
<dbReference type="GO" id="GO:0000932">
    <property type="term" value="C:P-body"/>
    <property type="evidence" value="ECO:0007669"/>
    <property type="project" value="TreeGrafter"/>
</dbReference>
<dbReference type="InterPro" id="IPR022966">
    <property type="entry name" value="RNase_II/R_CS"/>
</dbReference>
<dbReference type="PANTHER" id="PTHR23355">
    <property type="entry name" value="RIBONUCLEASE"/>
    <property type="match status" value="1"/>
</dbReference>
<gene>
    <name evidence="3" type="ORF">HNAJ_LOCUS2339</name>
</gene>
<dbReference type="Gene3D" id="2.40.50.690">
    <property type="match status" value="2"/>
</dbReference>
<dbReference type="WBParaSite" id="HNAJ_0000234001-mRNA-1">
    <property type="protein sequence ID" value="HNAJ_0000234001-mRNA-1"/>
    <property type="gene ID" value="HNAJ_0000234001"/>
</dbReference>
<dbReference type="OrthoDB" id="372421at2759"/>
<dbReference type="PROSITE" id="PS01175">
    <property type="entry name" value="RIBONUCLEASE_II"/>
    <property type="match status" value="1"/>
</dbReference>
<dbReference type="Pfam" id="PF17849">
    <property type="entry name" value="OB_Dis3"/>
    <property type="match status" value="2"/>
</dbReference>
<keyword evidence="4" id="KW-1185">Reference proteome</keyword>
<reference evidence="3 4" key="2">
    <citation type="submission" date="2018-11" db="EMBL/GenBank/DDBJ databases">
        <authorList>
            <consortium name="Pathogen Informatics"/>
        </authorList>
    </citation>
    <scope>NUCLEOTIDE SEQUENCE [LARGE SCALE GENOMIC DNA]</scope>
</reference>
<evidence type="ECO:0000256" key="1">
    <source>
        <dbReference type="SAM" id="MobiDB-lite"/>
    </source>
</evidence>
<feature type="compositionally biased region" description="Low complexity" evidence="1">
    <location>
        <begin position="934"/>
        <end position="944"/>
    </location>
</feature>
<dbReference type="GO" id="GO:0010587">
    <property type="term" value="P:miRNA catabolic process"/>
    <property type="evidence" value="ECO:0007669"/>
    <property type="project" value="TreeGrafter"/>
</dbReference>
<dbReference type="PANTHER" id="PTHR23355:SF9">
    <property type="entry name" value="DIS3-LIKE EXONUCLEASE 2"/>
    <property type="match status" value="1"/>
</dbReference>
<name>A0A0R3T5K2_RODNA</name>
<protein>
    <submittedName>
        <fullName evidence="5">RNB domain-containing protein</fullName>
    </submittedName>
</protein>
<dbReference type="InterPro" id="IPR041505">
    <property type="entry name" value="Dis3_CSD2"/>
</dbReference>
<dbReference type="GO" id="GO:0006402">
    <property type="term" value="P:mRNA catabolic process"/>
    <property type="evidence" value="ECO:0007669"/>
    <property type="project" value="TreeGrafter"/>
</dbReference>
<dbReference type="SMART" id="SM00955">
    <property type="entry name" value="RNB"/>
    <property type="match status" value="1"/>
</dbReference>
<organism evidence="5">
    <name type="scientific">Rodentolepis nana</name>
    <name type="common">Dwarf tapeworm</name>
    <name type="synonym">Hymenolepis nana</name>
    <dbReference type="NCBI Taxonomy" id="102285"/>
    <lineage>
        <taxon>Eukaryota</taxon>
        <taxon>Metazoa</taxon>
        <taxon>Spiralia</taxon>
        <taxon>Lophotrochozoa</taxon>
        <taxon>Platyhelminthes</taxon>
        <taxon>Cestoda</taxon>
        <taxon>Eucestoda</taxon>
        <taxon>Cyclophyllidea</taxon>
        <taxon>Hymenolepididae</taxon>
        <taxon>Rodentolepis</taxon>
    </lineage>
</organism>
<feature type="compositionally biased region" description="Polar residues" evidence="1">
    <location>
        <begin position="945"/>
        <end position="954"/>
    </location>
</feature>
<feature type="domain" description="RNB" evidence="2">
    <location>
        <begin position="305"/>
        <end position="723"/>
    </location>
</feature>
<feature type="region of interest" description="Disordered" evidence="1">
    <location>
        <begin position="919"/>
        <end position="954"/>
    </location>
</feature>
<dbReference type="InterPro" id="IPR012340">
    <property type="entry name" value="NA-bd_OB-fold"/>
</dbReference>
<evidence type="ECO:0000313" key="5">
    <source>
        <dbReference type="WBParaSite" id="HNAJ_0000234001-mRNA-1"/>
    </source>
</evidence>
<dbReference type="Pfam" id="PF00773">
    <property type="entry name" value="RNB"/>
    <property type="match status" value="2"/>
</dbReference>
<dbReference type="STRING" id="102285.A0A0R3T5K2"/>